<dbReference type="InterPro" id="IPR006543">
    <property type="entry name" value="Histidinol-phos"/>
</dbReference>
<evidence type="ECO:0000256" key="4">
    <source>
        <dbReference type="ARBA" id="ARBA00022801"/>
    </source>
</evidence>
<dbReference type="Pfam" id="PF13242">
    <property type="entry name" value="Hydrolase_like"/>
    <property type="match status" value="1"/>
</dbReference>
<dbReference type="AlphaFoldDB" id="A0A6F8PQC1"/>
<dbReference type="SUPFAM" id="SSF56784">
    <property type="entry name" value="HAD-like"/>
    <property type="match status" value="1"/>
</dbReference>
<dbReference type="InterPro" id="IPR023214">
    <property type="entry name" value="HAD_sf"/>
</dbReference>
<comment type="similarity">
    <text evidence="7">Belongs to the gmhB family.</text>
</comment>
<dbReference type="InterPro" id="IPR036412">
    <property type="entry name" value="HAD-like_sf"/>
</dbReference>
<evidence type="ECO:0000256" key="2">
    <source>
        <dbReference type="ARBA" id="ARBA00022490"/>
    </source>
</evidence>
<evidence type="ECO:0000313" key="11">
    <source>
        <dbReference type="EMBL" id="BBP44234.1"/>
    </source>
</evidence>
<evidence type="ECO:0000256" key="1">
    <source>
        <dbReference type="ARBA" id="ARBA00004496"/>
    </source>
</evidence>
<gene>
    <name evidence="11" type="primary">gmhB</name>
    <name evidence="11" type="ORF">THMIRHAT_19800</name>
</gene>
<comment type="cofactor">
    <cofactor evidence="10">
        <name>Zn(2+)</name>
        <dbReference type="ChEBI" id="CHEBI:29105"/>
    </cofactor>
</comment>
<name>A0A6F8PQC1_9GAMM</name>
<evidence type="ECO:0000313" key="12">
    <source>
        <dbReference type="Proteomes" id="UP000501466"/>
    </source>
</evidence>
<accession>A0A6F8PQC1</accession>
<dbReference type="EC" id="3.1.3.-" evidence="7"/>
<feature type="binding site" evidence="10">
    <location>
        <position position="12"/>
    </location>
    <ligand>
        <name>Mg(2+)</name>
        <dbReference type="ChEBI" id="CHEBI:18420"/>
    </ligand>
</feature>
<sequence length="190" mass="20633">MLNSNQKIIVLDRDGVINQDSDAYIKHPDEWHPEPGSIEAIVKLKQAGWLVAIATNQSGIKRGYYDRYTLSLMHQKLQKLLMAAGGEAAKVDWINYSPYLADDNSVCRKPLPGMLQAIENRFGGSLQGFPMVGDTLHDVAVAQLKGMVPLFVKTGKGAGILAKQDAKTQAVLAGVAVYDNLLAAVEDILS</sequence>
<dbReference type="KEGG" id="tzo:THMIRHAT_19800"/>
<feature type="binding site" evidence="10">
    <location>
        <position position="134"/>
    </location>
    <ligand>
        <name>Mg(2+)</name>
        <dbReference type="ChEBI" id="CHEBI:18420"/>
    </ligand>
</feature>
<feature type="site" description="Stabilizes the phosphoryl group" evidence="9">
    <location>
        <position position="109"/>
    </location>
</feature>
<keyword evidence="10" id="KW-0460">Magnesium</keyword>
<proteinExistence type="inferred from homology"/>
<feature type="active site" description="Nucleophile" evidence="8">
    <location>
        <position position="12"/>
    </location>
</feature>
<keyword evidence="3 10" id="KW-0479">Metal-binding</keyword>
<dbReference type="PANTHER" id="PTHR42891:SF1">
    <property type="entry name" value="D-GLYCERO-BETA-D-MANNO-HEPTOSE-1,7-BISPHOSPHATE 7-PHOSPHATASE"/>
    <property type="match status" value="1"/>
</dbReference>
<dbReference type="NCBIfam" id="NF006506">
    <property type="entry name" value="PRK08942.1"/>
    <property type="match status" value="1"/>
</dbReference>
<dbReference type="GO" id="GO:0005737">
    <property type="term" value="C:cytoplasm"/>
    <property type="evidence" value="ECO:0007669"/>
    <property type="project" value="UniProtKB-SubCell"/>
</dbReference>
<feature type="active site" description="Proton donor" evidence="8">
    <location>
        <position position="14"/>
    </location>
</feature>
<keyword evidence="5 7" id="KW-0119">Carbohydrate metabolism</keyword>
<comment type="cofactor">
    <cofactor evidence="10">
        <name>Mg(2+)</name>
        <dbReference type="ChEBI" id="CHEBI:18420"/>
    </cofactor>
</comment>
<dbReference type="Proteomes" id="UP000501466">
    <property type="component" value="Chromosome"/>
</dbReference>
<organism evidence="11 12">
    <name type="scientific">Thiosulfativibrio zosterae</name>
    <dbReference type="NCBI Taxonomy" id="2675053"/>
    <lineage>
        <taxon>Bacteria</taxon>
        <taxon>Pseudomonadati</taxon>
        <taxon>Pseudomonadota</taxon>
        <taxon>Gammaproteobacteria</taxon>
        <taxon>Thiotrichales</taxon>
        <taxon>Piscirickettsiaceae</taxon>
        <taxon>Thiosulfativibrio</taxon>
    </lineage>
</organism>
<evidence type="ECO:0000256" key="5">
    <source>
        <dbReference type="ARBA" id="ARBA00023277"/>
    </source>
</evidence>
<dbReference type="RefSeq" id="WP_243831439.1">
    <property type="nucleotide sequence ID" value="NZ_AP021888.1"/>
</dbReference>
<keyword evidence="2 7" id="KW-0963">Cytoplasm</keyword>
<dbReference type="GO" id="GO:0005975">
    <property type="term" value="P:carbohydrate metabolic process"/>
    <property type="evidence" value="ECO:0007669"/>
    <property type="project" value="InterPro"/>
</dbReference>
<keyword evidence="4 7" id="KW-0378">Hydrolase</keyword>
<feature type="binding site" evidence="10">
    <location>
        <position position="14"/>
    </location>
    <ligand>
        <name>Mg(2+)</name>
        <dbReference type="ChEBI" id="CHEBI:18420"/>
    </ligand>
</feature>
<dbReference type="NCBIfam" id="TIGR01662">
    <property type="entry name" value="HAD-SF-IIIA"/>
    <property type="match status" value="1"/>
</dbReference>
<keyword evidence="12" id="KW-1185">Reference proteome</keyword>
<dbReference type="InterPro" id="IPR004446">
    <property type="entry name" value="Heptose_bisP_phosphatase"/>
</dbReference>
<dbReference type="Gene3D" id="3.40.50.1000">
    <property type="entry name" value="HAD superfamily/HAD-like"/>
    <property type="match status" value="1"/>
</dbReference>
<dbReference type="EMBL" id="AP021888">
    <property type="protein sequence ID" value="BBP44234.1"/>
    <property type="molecule type" value="Genomic_DNA"/>
</dbReference>
<protein>
    <recommendedName>
        <fullName evidence="6 7">D,D-heptose 1,7-bisphosphate phosphatase</fullName>
        <ecNumber evidence="7">3.1.3.-</ecNumber>
    </recommendedName>
</protein>
<evidence type="ECO:0000256" key="8">
    <source>
        <dbReference type="PIRSR" id="PIRSR004682-1"/>
    </source>
</evidence>
<dbReference type="PIRSF" id="PIRSF004682">
    <property type="entry name" value="GmhB"/>
    <property type="match status" value="1"/>
</dbReference>
<keyword evidence="10" id="KW-0862">Zinc</keyword>
<dbReference type="NCBIfam" id="TIGR01656">
    <property type="entry name" value="Histidinol-ppas"/>
    <property type="match status" value="1"/>
</dbReference>
<evidence type="ECO:0000256" key="3">
    <source>
        <dbReference type="ARBA" id="ARBA00022723"/>
    </source>
</evidence>
<evidence type="ECO:0000256" key="6">
    <source>
        <dbReference type="ARBA" id="ARBA00031828"/>
    </source>
</evidence>
<dbReference type="InterPro" id="IPR006549">
    <property type="entry name" value="HAD-SF_hydro_IIIA"/>
</dbReference>
<feature type="site" description="Contributes to substrate recognition" evidence="9">
    <location>
        <position position="108"/>
    </location>
</feature>
<evidence type="ECO:0000256" key="9">
    <source>
        <dbReference type="PIRSR" id="PIRSR004682-3"/>
    </source>
</evidence>
<evidence type="ECO:0000256" key="10">
    <source>
        <dbReference type="PIRSR" id="PIRSR004682-4"/>
    </source>
</evidence>
<dbReference type="GO" id="GO:0046872">
    <property type="term" value="F:metal ion binding"/>
    <property type="evidence" value="ECO:0007669"/>
    <property type="project" value="UniProtKB-KW"/>
</dbReference>
<feature type="binding site" evidence="10">
    <location>
        <position position="107"/>
    </location>
    <ligand>
        <name>Zn(2+)</name>
        <dbReference type="ChEBI" id="CHEBI:29105"/>
    </ligand>
</feature>
<dbReference type="PANTHER" id="PTHR42891">
    <property type="entry name" value="D-GLYCERO-BETA-D-MANNO-HEPTOSE-1,7-BISPHOSPHATE 7-PHOSPHATASE"/>
    <property type="match status" value="1"/>
</dbReference>
<feature type="site" description="Stabilizes the phosphoryl group" evidence="9">
    <location>
        <position position="55"/>
    </location>
</feature>
<evidence type="ECO:0000256" key="7">
    <source>
        <dbReference type="PIRNR" id="PIRNR004682"/>
    </source>
</evidence>
<dbReference type="GO" id="GO:0016791">
    <property type="term" value="F:phosphatase activity"/>
    <property type="evidence" value="ECO:0007669"/>
    <property type="project" value="InterPro"/>
</dbReference>
<reference evidence="12" key="1">
    <citation type="submission" date="2019-11" db="EMBL/GenBank/DDBJ databases">
        <title>Isolation and characterization of two novel species in the genus Thiomicrorhabdus.</title>
        <authorList>
            <person name="Mochizuki J."/>
            <person name="Kojima H."/>
            <person name="Fukui M."/>
        </authorList>
    </citation>
    <scope>NUCLEOTIDE SEQUENCE [LARGE SCALE GENOMIC DNA]</scope>
    <source>
        <strain evidence="12">AkT22</strain>
    </source>
</reference>
<comment type="subcellular location">
    <subcellularLocation>
        <location evidence="1 7">Cytoplasm</location>
    </subcellularLocation>
</comment>